<accession>A1ZCL8</accession>
<keyword evidence="2" id="KW-1185">Reference proteome</keyword>
<dbReference type="RefSeq" id="WP_002692923.1">
    <property type="nucleotide sequence ID" value="NZ_AAWS01000001.1"/>
</dbReference>
<reference evidence="1 2" key="1">
    <citation type="submission" date="2007-01" db="EMBL/GenBank/DDBJ databases">
        <authorList>
            <person name="Haygood M."/>
            <person name="Podell S."/>
            <person name="Anderson C."/>
            <person name="Hopkinson B."/>
            <person name="Roe K."/>
            <person name="Barbeau K."/>
            <person name="Gaasterland T."/>
            <person name="Ferriera S."/>
            <person name="Johnson J."/>
            <person name="Kravitz S."/>
            <person name="Beeson K."/>
            <person name="Sutton G."/>
            <person name="Rogers Y.-H."/>
            <person name="Friedman R."/>
            <person name="Frazier M."/>
            <person name="Venter J.C."/>
        </authorList>
    </citation>
    <scope>NUCLEOTIDE SEQUENCE [LARGE SCALE GENOMIC DNA]</scope>
    <source>
        <strain evidence="1 2">ATCC 23134</strain>
    </source>
</reference>
<proteinExistence type="predicted"/>
<dbReference type="AlphaFoldDB" id="A1ZCL8"/>
<organism evidence="1 2">
    <name type="scientific">Microscilla marina ATCC 23134</name>
    <dbReference type="NCBI Taxonomy" id="313606"/>
    <lineage>
        <taxon>Bacteria</taxon>
        <taxon>Pseudomonadati</taxon>
        <taxon>Bacteroidota</taxon>
        <taxon>Cytophagia</taxon>
        <taxon>Cytophagales</taxon>
        <taxon>Microscillaceae</taxon>
        <taxon>Microscilla</taxon>
    </lineage>
</organism>
<dbReference type="EMBL" id="AAWS01000001">
    <property type="protein sequence ID" value="EAY32020.1"/>
    <property type="molecule type" value="Genomic_DNA"/>
</dbReference>
<dbReference type="OrthoDB" id="489312at2"/>
<evidence type="ECO:0000313" key="2">
    <source>
        <dbReference type="Proteomes" id="UP000004095"/>
    </source>
</evidence>
<dbReference type="eggNOG" id="ENOG5031XGJ">
    <property type="taxonomic scope" value="Bacteria"/>
</dbReference>
<comment type="caution">
    <text evidence="1">The sequence shown here is derived from an EMBL/GenBank/DDBJ whole genome shotgun (WGS) entry which is preliminary data.</text>
</comment>
<name>A1ZCL8_MICM2</name>
<gene>
    <name evidence="1" type="ORF">M23134_02049</name>
</gene>
<dbReference type="Proteomes" id="UP000004095">
    <property type="component" value="Unassembled WGS sequence"/>
</dbReference>
<sequence>MMNTKNHLGKFSKVYRHGDVIIFRLDQANLEAFTMTPVNKLVLAYGEVTGHAHRLAGEVNIAANAPEAGIEPVLFEVINKAVLTHEEHDTIVLNKGVYLKVNQVEYDPFKDLVVAIRD</sequence>
<protein>
    <submittedName>
        <fullName evidence="1">Uncharacterized protein</fullName>
    </submittedName>
</protein>
<evidence type="ECO:0000313" key="1">
    <source>
        <dbReference type="EMBL" id="EAY32020.1"/>
    </source>
</evidence>